<keyword evidence="2 3" id="KW-0808">Transferase</keyword>
<dbReference type="InterPro" id="IPR002201">
    <property type="entry name" value="Glyco_trans_9"/>
</dbReference>
<dbReference type="EC" id="2.-.-.-" evidence="3"/>
<dbReference type="PANTHER" id="PTHR30160">
    <property type="entry name" value="TETRAACYLDISACCHARIDE 4'-KINASE-RELATED"/>
    <property type="match status" value="1"/>
</dbReference>
<proteinExistence type="predicted"/>
<dbReference type="Gene3D" id="3.40.50.2000">
    <property type="entry name" value="Glycogen Phosphorylase B"/>
    <property type="match status" value="2"/>
</dbReference>
<dbReference type="AlphaFoldDB" id="A0A1J5T840"/>
<evidence type="ECO:0000256" key="2">
    <source>
        <dbReference type="ARBA" id="ARBA00022679"/>
    </source>
</evidence>
<dbReference type="CDD" id="cd03789">
    <property type="entry name" value="GT9_LPS_heptosyltransferase"/>
    <property type="match status" value="1"/>
</dbReference>
<name>A0A1J5T840_9ZZZZ</name>
<accession>A0A1J5T840</accession>
<protein>
    <submittedName>
        <fullName evidence="3">Lipopolysaccharide core heptosyltransferase RfaQ</fullName>
        <ecNumber evidence="3">2.-.-.-</ecNumber>
    </submittedName>
</protein>
<dbReference type="InterPro" id="IPR051199">
    <property type="entry name" value="LPS_LOS_Heptosyltrfase"/>
</dbReference>
<evidence type="ECO:0000313" key="3">
    <source>
        <dbReference type="EMBL" id="OIR17050.1"/>
    </source>
</evidence>
<dbReference type="EMBL" id="MLJW01000006">
    <property type="protein sequence ID" value="OIR17050.1"/>
    <property type="molecule type" value="Genomic_DNA"/>
</dbReference>
<reference evidence="3" key="1">
    <citation type="submission" date="2016-10" db="EMBL/GenBank/DDBJ databases">
        <title>Sequence of Gallionella enrichment culture.</title>
        <authorList>
            <person name="Poehlein A."/>
            <person name="Muehling M."/>
            <person name="Daniel R."/>
        </authorList>
    </citation>
    <scope>NUCLEOTIDE SEQUENCE</scope>
</reference>
<organism evidence="3">
    <name type="scientific">mine drainage metagenome</name>
    <dbReference type="NCBI Taxonomy" id="410659"/>
    <lineage>
        <taxon>unclassified sequences</taxon>
        <taxon>metagenomes</taxon>
        <taxon>ecological metagenomes</taxon>
    </lineage>
</organism>
<dbReference type="GO" id="GO:0005829">
    <property type="term" value="C:cytosol"/>
    <property type="evidence" value="ECO:0007669"/>
    <property type="project" value="TreeGrafter"/>
</dbReference>
<dbReference type="SUPFAM" id="SSF53756">
    <property type="entry name" value="UDP-Glycosyltransferase/glycogen phosphorylase"/>
    <property type="match status" value="1"/>
</dbReference>
<dbReference type="Pfam" id="PF01075">
    <property type="entry name" value="Glyco_transf_9"/>
    <property type="match status" value="1"/>
</dbReference>
<dbReference type="GO" id="GO:0009244">
    <property type="term" value="P:lipopolysaccharide core region biosynthetic process"/>
    <property type="evidence" value="ECO:0007669"/>
    <property type="project" value="TreeGrafter"/>
</dbReference>
<dbReference type="PANTHER" id="PTHR30160:SF21">
    <property type="entry name" value="LIPOPOLYSACCHARIDE CORE HEPTOSYLTRANSFERASE OPSX"/>
    <property type="match status" value="1"/>
</dbReference>
<keyword evidence="1" id="KW-0328">Glycosyltransferase</keyword>
<comment type="caution">
    <text evidence="3">The sequence shown here is derived from an EMBL/GenBank/DDBJ whole genome shotgun (WGS) entry which is preliminary data.</text>
</comment>
<sequence length="366" mass="40687">MCWIRYNGAPANLTAFVTEPHQSNLRIAIVRFSALGDVVMVSAAVRALQRSLPAATITWIISPLAYALLKGMEGVQFEVIDKPRSWADYLAFYRAFRHRQFDVVLAMQANLRINLLYPALHARTRIGFDRTRAREGQWLFCNRRIPFKDSHLVDSFLSFVETLTGEPAAATWDLPVDDADLDWARGQLAALPKPWVALHPYASKAERNWLPERYADVVKQAVSRWGCGVLLTGGNAPAEVIQCGQLSRLAPGHVLNLCGQTTPKRLAALLSLADVLVAPDTGSVHIARAMGTPVVGLYAVASPQLTGPYRQLEYCVDRYPQAVEKYLGKDVRQLPWNTRVHHADAMSLIEVADVMRQLEKILGQPG</sequence>
<gene>
    <name evidence="3" type="primary">rfaQ_1</name>
    <name evidence="3" type="ORF">GALL_28710</name>
</gene>
<evidence type="ECO:0000256" key="1">
    <source>
        <dbReference type="ARBA" id="ARBA00022676"/>
    </source>
</evidence>
<dbReference type="GO" id="GO:0008713">
    <property type="term" value="F:ADP-heptose-lipopolysaccharide heptosyltransferase activity"/>
    <property type="evidence" value="ECO:0007669"/>
    <property type="project" value="TreeGrafter"/>
</dbReference>